<dbReference type="Proteomes" id="UP000321947">
    <property type="component" value="Unassembled WGS sequence"/>
</dbReference>
<evidence type="ECO:0000256" key="1">
    <source>
        <dbReference type="ARBA" id="ARBA00004370"/>
    </source>
</evidence>
<feature type="region of interest" description="Disordered" evidence="4">
    <location>
        <begin position="1"/>
        <end position="28"/>
    </location>
</feature>
<evidence type="ECO:0000313" key="7">
    <source>
        <dbReference type="EMBL" id="TYK09297.1"/>
    </source>
</evidence>
<name>A0A5D3CBC6_CUCMM</name>
<evidence type="ECO:0000256" key="4">
    <source>
        <dbReference type="SAM" id="MobiDB-lite"/>
    </source>
</evidence>
<evidence type="ECO:0000313" key="9">
    <source>
        <dbReference type="Proteomes" id="UP000321947"/>
    </source>
</evidence>
<dbReference type="EMBL" id="SSTE01020484">
    <property type="protein sequence ID" value="KAA0034744.1"/>
    <property type="molecule type" value="Genomic_DNA"/>
</dbReference>
<dbReference type="GO" id="GO:0016020">
    <property type="term" value="C:membrane"/>
    <property type="evidence" value="ECO:0007669"/>
    <property type="project" value="UniProtKB-SubCell"/>
</dbReference>
<keyword evidence="3" id="KW-0472">Membrane</keyword>
<dbReference type="Pfam" id="PF12734">
    <property type="entry name" value="CYSTM"/>
    <property type="match status" value="1"/>
</dbReference>
<dbReference type="InterPro" id="IPR028144">
    <property type="entry name" value="CYSTM_dom"/>
</dbReference>
<comment type="caution">
    <text evidence="7">The sequence shown here is derived from an EMBL/GenBank/DDBJ whole genome shotgun (WGS) entry which is preliminary data.</text>
</comment>
<evidence type="ECO:0000313" key="8">
    <source>
        <dbReference type="Proteomes" id="UP000321393"/>
    </source>
</evidence>
<keyword evidence="7" id="KW-0812">Transmembrane</keyword>
<dbReference type="OrthoDB" id="1743503at2759"/>
<comment type="similarity">
    <text evidence="2">Belongs to the CYSTM1 family.</text>
</comment>
<sequence length="68" mass="7536">MAHEDARKNKCCHVPDAPDQPQPLPSGTKSFRCPRTQKKGNKSFLEGCIFALCCCWICDACFDVSVTT</sequence>
<dbReference type="EMBL" id="SSTD01011999">
    <property type="protein sequence ID" value="TYK09297.1"/>
    <property type="molecule type" value="Genomic_DNA"/>
</dbReference>
<evidence type="ECO:0000256" key="3">
    <source>
        <dbReference type="ARBA" id="ARBA00023136"/>
    </source>
</evidence>
<feature type="domain" description="Cysteine-rich transmembrane" evidence="5">
    <location>
        <begin position="35"/>
        <end position="62"/>
    </location>
</feature>
<protein>
    <submittedName>
        <fullName evidence="7">Cysteine-rich and transmembrane domain-containing protein A</fullName>
    </submittedName>
</protein>
<dbReference type="AlphaFoldDB" id="A0A5D3CBC6"/>
<dbReference type="Proteomes" id="UP000321393">
    <property type="component" value="Unassembled WGS sequence"/>
</dbReference>
<comment type="subcellular location">
    <subcellularLocation>
        <location evidence="1">Membrane</location>
    </subcellularLocation>
</comment>
<organism evidence="7 9">
    <name type="scientific">Cucumis melo var. makuwa</name>
    <name type="common">Oriental melon</name>
    <dbReference type="NCBI Taxonomy" id="1194695"/>
    <lineage>
        <taxon>Eukaryota</taxon>
        <taxon>Viridiplantae</taxon>
        <taxon>Streptophyta</taxon>
        <taxon>Embryophyta</taxon>
        <taxon>Tracheophyta</taxon>
        <taxon>Spermatophyta</taxon>
        <taxon>Magnoliopsida</taxon>
        <taxon>eudicotyledons</taxon>
        <taxon>Gunneridae</taxon>
        <taxon>Pentapetalae</taxon>
        <taxon>rosids</taxon>
        <taxon>fabids</taxon>
        <taxon>Cucurbitales</taxon>
        <taxon>Cucurbitaceae</taxon>
        <taxon>Benincaseae</taxon>
        <taxon>Cucumis</taxon>
    </lineage>
</organism>
<proteinExistence type="inferred from homology"/>
<evidence type="ECO:0000259" key="5">
    <source>
        <dbReference type="Pfam" id="PF12734"/>
    </source>
</evidence>
<accession>A0A5D3CBC6</accession>
<evidence type="ECO:0000313" key="6">
    <source>
        <dbReference type="EMBL" id="KAA0034744.1"/>
    </source>
</evidence>
<gene>
    <name evidence="7" type="ORF">E5676_scaffold475G002930</name>
    <name evidence="6" type="ORF">E6C27_scaffold65G007670</name>
</gene>
<evidence type="ECO:0000256" key="2">
    <source>
        <dbReference type="ARBA" id="ARBA00009444"/>
    </source>
</evidence>
<reference evidence="8 9" key="1">
    <citation type="submission" date="2019-08" db="EMBL/GenBank/DDBJ databases">
        <title>Draft genome sequences of two oriental melons (Cucumis melo L. var makuwa).</title>
        <authorList>
            <person name="Kwon S.-Y."/>
        </authorList>
    </citation>
    <scope>NUCLEOTIDE SEQUENCE [LARGE SCALE GENOMIC DNA]</scope>
    <source>
        <strain evidence="9">cv. Chang Bougi</strain>
        <strain evidence="8">cv. SW 3</strain>
        <tissue evidence="7">Leaf</tissue>
    </source>
</reference>